<evidence type="ECO:0000313" key="1">
    <source>
        <dbReference type="EMBL" id="KKN62971.1"/>
    </source>
</evidence>
<comment type="caution">
    <text evidence="1">The sequence shown here is derived from an EMBL/GenBank/DDBJ whole genome shotgun (WGS) entry which is preliminary data.</text>
</comment>
<reference evidence="1" key="1">
    <citation type="journal article" date="2015" name="Nature">
        <title>Complex archaea that bridge the gap between prokaryotes and eukaryotes.</title>
        <authorList>
            <person name="Spang A."/>
            <person name="Saw J.H."/>
            <person name="Jorgensen S.L."/>
            <person name="Zaremba-Niedzwiedzka K."/>
            <person name="Martijn J."/>
            <person name="Lind A.E."/>
            <person name="van Eijk R."/>
            <person name="Schleper C."/>
            <person name="Guy L."/>
            <person name="Ettema T.J."/>
        </authorList>
    </citation>
    <scope>NUCLEOTIDE SEQUENCE</scope>
</reference>
<sequence>MRNLTEEEYEVIDLLGQAATKFRVLKPVHPSDTSEFQIYVHACQNIVLARPGTEEVIGMDFDDYPKRTGKYPRE</sequence>
<gene>
    <name evidence="1" type="ORF">LCGC14_0506810</name>
</gene>
<proteinExistence type="predicted"/>
<accession>A0A0F9UP32</accession>
<organism evidence="1">
    <name type="scientific">marine sediment metagenome</name>
    <dbReference type="NCBI Taxonomy" id="412755"/>
    <lineage>
        <taxon>unclassified sequences</taxon>
        <taxon>metagenomes</taxon>
        <taxon>ecological metagenomes</taxon>
    </lineage>
</organism>
<protein>
    <submittedName>
        <fullName evidence="1">Uncharacterized protein</fullName>
    </submittedName>
</protein>
<name>A0A0F9UP32_9ZZZZ</name>
<dbReference type="EMBL" id="LAZR01000606">
    <property type="protein sequence ID" value="KKN62971.1"/>
    <property type="molecule type" value="Genomic_DNA"/>
</dbReference>
<dbReference type="AlphaFoldDB" id="A0A0F9UP32"/>